<dbReference type="InterPro" id="IPR004547">
    <property type="entry name" value="Glucosamine6P_isomerase"/>
</dbReference>
<organism evidence="2 3">
    <name type="scientific">Christiangramia antarctica</name>
    <dbReference type="NCBI Taxonomy" id="2058158"/>
    <lineage>
        <taxon>Bacteria</taxon>
        <taxon>Pseudomonadati</taxon>
        <taxon>Bacteroidota</taxon>
        <taxon>Flavobacteriia</taxon>
        <taxon>Flavobacteriales</taxon>
        <taxon>Flavobacteriaceae</taxon>
        <taxon>Christiangramia</taxon>
    </lineage>
</organism>
<dbReference type="Gene3D" id="3.40.50.1360">
    <property type="match status" value="1"/>
</dbReference>
<feature type="domain" description="Glucosamine/galactosamine-6-phosphate isomerase" evidence="1">
    <location>
        <begin position="20"/>
        <end position="232"/>
    </location>
</feature>
<protein>
    <submittedName>
        <fullName evidence="2">Glucosamine-6-phosphate deaminase</fullName>
    </submittedName>
</protein>
<name>A0ABW5XBK4_9FLAO</name>
<evidence type="ECO:0000313" key="3">
    <source>
        <dbReference type="Proteomes" id="UP001597438"/>
    </source>
</evidence>
<accession>A0ABW5XBK4</accession>
<evidence type="ECO:0000259" key="1">
    <source>
        <dbReference type="Pfam" id="PF01182"/>
    </source>
</evidence>
<dbReference type="PANTHER" id="PTHR11280:SF6">
    <property type="entry name" value="GLUCOSAMINE-6-PHOSPHATE ISOMERASE NAGB"/>
    <property type="match status" value="1"/>
</dbReference>
<dbReference type="SUPFAM" id="SSF100950">
    <property type="entry name" value="NagB/RpiA/CoA transferase-like"/>
    <property type="match status" value="1"/>
</dbReference>
<dbReference type="PANTHER" id="PTHR11280">
    <property type="entry name" value="GLUCOSAMINE-6-PHOSPHATE ISOMERASE"/>
    <property type="match status" value="1"/>
</dbReference>
<sequence>MLESREDINVLSTGELAGVAAGKKIESCIEKLQKDKKIIRIVFAAAPSQDAMLDYLSKSKTIKWSNIVAFNMDEYIGLPEGATQSFANYLEENLFSKVSLKKKYTINPSSAIDEELTRYSKLISVAPIDIVCLGIGENGHIAFNDPPVADFNDKHIIKTVNLDEPCRLQQVHDGCFDTLEDVPKKALTLTIPTLLSGKHLFCVVLGAKKSEAVKNTFSGSVTTSCPASILTTHDNCEFFFDEAAFKDASKIKPKILND</sequence>
<dbReference type="Proteomes" id="UP001597438">
    <property type="component" value="Unassembled WGS sequence"/>
</dbReference>
<gene>
    <name evidence="2" type="ORF">ACFSYS_15835</name>
</gene>
<reference evidence="3" key="1">
    <citation type="journal article" date="2019" name="Int. J. Syst. Evol. Microbiol.">
        <title>The Global Catalogue of Microorganisms (GCM) 10K type strain sequencing project: providing services to taxonomists for standard genome sequencing and annotation.</title>
        <authorList>
            <consortium name="The Broad Institute Genomics Platform"/>
            <consortium name="The Broad Institute Genome Sequencing Center for Infectious Disease"/>
            <person name="Wu L."/>
            <person name="Ma J."/>
        </authorList>
    </citation>
    <scope>NUCLEOTIDE SEQUENCE [LARGE SCALE GENOMIC DNA]</scope>
    <source>
        <strain evidence="3">KCTC 52925</strain>
    </source>
</reference>
<keyword evidence="3" id="KW-1185">Reference proteome</keyword>
<dbReference type="InterPro" id="IPR006148">
    <property type="entry name" value="Glc/Gal-6P_isomerase"/>
</dbReference>
<comment type="caution">
    <text evidence="2">The sequence shown here is derived from an EMBL/GenBank/DDBJ whole genome shotgun (WGS) entry which is preliminary data.</text>
</comment>
<proteinExistence type="predicted"/>
<dbReference type="Pfam" id="PF01182">
    <property type="entry name" value="Glucosamine_iso"/>
    <property type="match status" value="1"/>
</dbReference>
<dbReference type="CDD" id="cd01399">
    <property type="entry name" value="GlcN6P_deaminase"/>
    <property type="match status" value="1"/>
</dbReference>
<dbReference type="EMBL" id="JBHUOJ010000033">
    <property type="protein sequence ID" value="MFD2834763.1"/>
    <property type="molecule type" value="Genomic_DNA"/>
</dbReference>
<dbReference type="InterPro" id="IPR037171">
    <property type="entry name" value="NagB/RpiA_transferase-like"/>
</dbReference>
<dbReference type="RefSeq" id="WP_251740693.1">
    <property type="nucleotide sequence ID" value="NZ_JBHUOJ010000033.1"/>
</dbReference>
<evidence type="ECO:0000313" key="2">
    <source>
        <dbReference type="EMBL" id="MFD2834763.1"/>
    </source>
</evidence>